<accession>A0A8X6J8H8</accession>
<dbReference type="AlphaFoldDB" id="A0A8X6J8H8"/>
<reference evidence="1" key="1">
    <citation type="submission" date="2020-07" db="EMBL/GenBank/DDBJ databases">
        <title>Multicomponent nature underlies the extraordinary mechanical properties of spider dragline silk.</title>
        <authorList>
            <person name="Kono N."/>
            <person name="Nakamura H."/>
            <person name="Mori M."/>
            <person name="Yoshida Y."/>
            <person name="Ohtoshi R."/>
            <person name="Malay A.D."/>
            <person name="Moran D.A.P."/>
            <person name="Tomita M."/>
            <person name="Numata K."/>
            <person name="Arakawa K."/>
        </authorList>
    </citation>
    <scope>NUCLEOTIDE SEQUENCE</scope>
</reference>
<name>A0A8X6J8H8_TRICU</name>
<protein>
    <submittedName>
        <fullName evidence="1">Uncharacterized protein</fullName>
    </submittedName>
</protein>
<keyword evidence="2" id="KW-1185">Reference proteome</keyword>
<gene>
    <name evidence="1" type="ORF">TNCT_526881</name>
</gene>
<sequence length="145" mass="15956">MINMVVTRCKEKRLLLKEKRKRATGGCMNPGVHPGFPSEEGEADSLEILVFDGGGEMSLAAVKSAEFMEEQGKCPDLQPLWDKAQGGVDKEFEIINGKLVRVAITRRGEEIRQLCVPLKFRFEINKLIHDEIGGGGASGSGENQR</sequence>
<evidence type="ECO:0000313" key="1">
    <source>
        <dbReference type="EMBL" id="GFQ96390.1"/>
    </source>
</evidence>
<comment type="caution">
    <text evidence="1">The sequence shown here is derived from an EMBL/GenBank/DDBJ whole genome shotgun (WGS) entry which is preliminary data.</text>
</comment>
<proteinExistence type="predicted"/>
<evidence type="ECO:0000313" key="2">
    <source>
        <dbReference type="Proteomes" id="UP000887116"/>
    </source>
</evidence>
<dbReference type="EMBL" id="BMAO01014670">
    <property type="protein sequence ID" value="GFQ96390.1"/>
    <property type="molecule type" value="Genomic_DNA"/>
</dbReference>
<dbReference type="OrthoDB" id="6514632at2759"/>
<dbReference type="Proteomes" id="UP000887116">
    <property type="component" value="Unassembled WGS sequence"/>
</dbReference>
<organism evidence="1 2">
    <name type="scientific">Trichonephila clavata</name>
    <name type="common">Joro spider</name>
    <name type="synonym">Nephila clavata</name>
    <dbReference type="NCBI Taxonomy" id="2740835"/>
    <lineage>
        <taxon>Eukaryota</taxon>
        <taxon>Metazoa</taxon>
        <taxon>Ecdysozoa</taxon>
        <taxon>Arthropoda</taxon>
        <taxon>Chelicerata</taxon>
        <taxon>Arachnida</taxon>
        <taxon>Araneae</taxon>
        <taxon>Araneomorphae</taxon>
        <taxon>Entelegynae</taxon>
        <taxon>Araneoidea</taxon>
        <taxon>Nephilidae</taxon>
        <taxon>Trichonephila</taxon>
    </lineage>
</organism>